<keyword evidence="4" id="KW-1185">Reference proteome</keyword>
<evidence type="ECO:0000256" key="1">
    <source>
        <dbReference type="SAM" id="Phobius"/>
    </source>
</evidence>
<gene>
    <name evidence="3" type="ORF">SAMN05421842_11168</name>
</gene>
<organism evidence="3 4">
    <name type="scientific">Clostridium uliginosum</name>
    <dbReference type="NCBI Taxonomy" id="119641"/>
    <lineage>
        <taxon>Bacteria</taxon>
        <taxon>Bacillati</taxon>
        <taxon>Bacillota</taxon>
        <taxon>Clostridia</taxon>
        <taxon>Eubacteriales</taxon>
        <taxon>Clostridiaceae</taxon>
        <taxon>Clostridium</taxon>
    </lineage>
</organism>
<keyword evidence="1" id="KW-0472">Membrane</keyword>
<dbReference type="InterPro" id="IPR012867">
    <property type="entry name" value="DUF1648"/>
</dbReference>
<keyword evidence="1" id="KW-0812">Transmembrane</keyword>
<accession>A0A1I1MLZ6</accession>
<feature type="transmembrane region" description="Helical" evidence="1">
    <location>
        <begin position="63"/>
        <end position="82"/>
    </location>
</feature>
<evidence type="ECO:0000313" key="4">
    <source>
        <dbReference type="Proteomes" id="UP000199263"/>
    </source>
</evidence>
<reference evidence="3 4" key="1">
    <citation type="submission" date="2016-10" db="EMBL/GenBank/DDBJ databases">
        <authorList>
            <person name="de Groot N.N."/>
        </authorList>
    </citation>
    <scope>NUCLEOTIDE SEQUENCE [LARGE SCALE GENOMIC DNA]</scope>
    <source>
        <strain evidence="3 4">DSM 12992</strain>
    </source>
</reference>
<dbReference type="EMBL" id="FOMG01000011">
    <property type="protein sequence ID" value="SFC86439.1"/>
    <property type="molecule type" value="Genomic_DNA"/>
</dbReference>
<feature type="transmembrane region" description="Helical" evidence="1">
    <location>
        <begin position="110"/>
        <end position="128"/>
    </location>
</feature>
<feature type="transmembrane region" description="Helical" evidence="1">
    <location>
        <begin position="143"/>
        <end position="164"/>
    </location>
</feature>
<dbReference type="Proteomes" id="UP000199263">
    <property type="component" value="Unassembled WGS sequence"/>
</dbReference>
<name>A0A1I1MLZ6_9CLOT</name>
<evidence type="ECO:0000313" key="3">
    <source>
        <dbReference type="EMBL" id="SFC86439.1"/>
    </source>
</evidence>
<dbReference type="OrthoDB" id="9808690at2"/>
<sequence length="170" mass="19360">MDINNKNKRPKVNIPKSNIESIIGVISILGVIIAWIYLIASWINLPYEIPTHFGSSGKADSWGGRYSLLILPILTSVLHILLTTVSKYPQHFNYVVNITEENAKRQYKNARTLIVCLKMEIIAIFLYLEWQSVQVAMNKSTGLGLWFLPIFLIVVFGTLGVCIYKMFKLK</sequence>
<dbReference type="RefSeq" id="WP_090091077.1">
    <property type="nucleotide sequence ID" value="NZ_FOMG01000011.1"/>
</dbReference>
<proteinExistence type="predicted"/>
<dbReference type="Pfam" id="PF07853">
    <property type="entry name" value="DUF1648"/>
    <property type="match status" value="1"/>
</dbReference>
<feature type="domain" description="DUF1648" evidence="2">
    <location>
        <begin position="31"/>
        <end position="75"/>
    </location>
</feature>
<dbReference type="AlphaFoldDB" id="A0A1I1MLZ6"/>
<protein>
    <recommendedName>
        <fullName evidence="2">DUF1648 domain-containing protein</fullName>
    </recommendedName>
</protein>
<evidence type="ECO:0000259" key="2">
    <source>
        <dbReference type="Pfam" id="PF07853"/>
    </source>
</evidence>
<keyword evidence="1" id="KW-1133">Transmembrane helix</keyword>
<dbReference type="STRING" id="119641.SAMN05421842_11168"/>
<feature type="transmembrane region" description="Helical" evidence="1">
    <location>
        <begin position="21"/>
        <end position="43"/>
    </location>
</feature>